<dbReference type="SUPFAM" id="SSF54593">
    <property type="entry name" value="Glyoxalase/Bleomycin resistance protein/Dihydroxybiphenyl dioxygenase"/>
    <property type="match status" value="1"/>
</dbReference>
<sequence>MYGRHVIDHFGINCSDWESSKVFYDKVLGVLGYTRQLDYQVAIGYGVNGKPDFWIGDMNAGDAVGPSREIHVAFQAADVDAVQAFYDAALELGAESLHAPWLWPEYHPGYYGAFVRDPDGNNVEAVFHGGAGG</sequence>
<evidence type="ECO:0000259" key="1">
    <source>
        <dbReference type="PROSITE" id="PS51819"/>
    </source>
</evidence>
<dbReference type="InterPro" id="IPR037523">
    <property type="entry name" value="VOC_core"/>
</dbReference>
<keyword evidence="3" id="KW-1185">Reference proteome</keyword>
<proteinExistence type="predicted"/>
<dbReference type="PANTHER" id="PTHR35006">
    <property type="entry name" value="GLYOXALASE FAMILY PROTEIN (AFU_ORTHOLOGUE AFUA_5G14830)"/>
    <property type="match status" value="1"/>
</dbReference>
<organism evidence="2 3">
    <name type="scientific">Mycolicibacterium cyprinidarum</name>
    <dbReference type="NCBI Taxonomy" id="2860311"/>
    <lineage>
        <taxon>Bacteria</taxon>
        <taxon>Bacillati</taxon>
        <taxon>Actinomycetota</taxon>
        <taxon>Actinomycetes</taxon>
        <taxon>Mycobacteriales</taxon>
        <taxon>Mycobacteriaceae</taxon>
        <taxon>Mycolicibacterium</taxon>
    </lineage>
</organism>
<name>A0ABQ4V4N1_9MYCO</name>
<dbReference type="PROSITE" id="PS51819">
    <property type="entry name" value="VOC"/>
    <property type="match status" value="1"/>
</dbReference>
<comment type="caution">
    <text evidence="2">The sequence shown here is derived from an EMBL/GenBank/DDBJ whole genome shotgun (WGS) entry which is preliminary data.</text>
</comment>
<evidence type="ECO:0000313" key="3">
    <source>
        <dbReference type="Proteomes" id="UP001060504"/>
    </source>
</evidence>
<gene>
    <name evidence="2" type="ORF">NGTWS1702_32220</name>
</gene>
<dbReference type="PANTHER" id="PTHR35006:SF2">
    <property type="entry name" value="GLYOXALASE FAMILY PROTEIN (AFU_ORTHOLOGUE AFUA_5G14830)"/>
    <property type="match status" value="1"/>
</dbReference>
<dbReference type="EMBL" id="BPRH01003365">
    <property type="protein sequence ID" value="GJF09091.1"/>
    <property type="molecule type" value="Genomic_DNA"/>
</dbReference>
<dbReference type="CDD" id="cd07262">
    <property type="entry name" value="VOC_like"/>
    <property type="match status" value="1"/>
</dbReference>
<dbReference type="Gene3D" id="3.10.180.10">
    <property type="entry name" value="2,3-Dihydroxybiphenyl 1,2-Dioxygenase, domain 1"/>
    <property type="match status" value="1"/>
</dbReference>
<feature type="domain" description="VOC" evidence="1">
    <location>
        <begin position="6"/>
        <end position="128"/>
    </location>
</feature>
<dbReference type="InterPro" id="IPR004360">
    <property type="entry name" value="Glyas_Fos-R_dOase_dom"/>
</dbReference>
<reference evidence="2 3" key="1">
    <citation type="submission" date="2021-08" db="EMBL/GenBank/DDBJ databases">
        <title>Draft genome sequence of Mycolicibacterium sp. NGTWS1702 strain.</title>
        <authorList>
            <person name="Matsumoto M."/>
            <person name="Tang B.C.C."/>
            <person name="Machida Y."/>
            <person name="Matoyama H."/>
            <person name="Kishihara T."/>
            <person name="Sato S."/>
            <person name="Kondo I."/>
            <person name="Sano M."/>
            <person name="Kato G."/>
        </authorList>
    </citation>
    <scope>NUCLEOTIDE SEQUENCE [LARGE SCALE GENOMIC DNA]</scope>
    <source>
        <strain evidence="2 3">NGTWSNA01</strain>
    </source>
</reference>
<accession>A0ABQ4V4N1</accession>
<dbReference type="Proteomes" id="UP001060504">
    <property type="component" value="Unassembled WGS sequence"/>
</dbReference>
<dbReference type="Pfam" id="PF00903">
    <property type="entry name" value="Glyoxalase"/>
    <property type="match status" value="1"/>
</dbReference>
<evidence type="ECO:0000313" key="2">
    <source>
        <dbReference type="EMBL" id="GJF09091.1"/>
    </source>
</evidence>
<protein>
    <submittedName>
        <fullName evidence="2">Glyoxalase</fullName>
    </submittedName>
</protein>
<dbReference type="InterPro" id="IPR029068">
    <property type="entry name" value="Glyas_Bleomycin-R_OHBP_Dase"/>
</dbReference>